<protein>
    <submittedName>
        <fullName evidence="7">Shock factor protein</fullName>
    </submittedName>
</protein>
<dbReference type="Pfam" id="PF00447">
    <property type="entry name" value="HSF_DNA-bind"/>
    <property type="match status" value="1"/>
</dbReference>
<dbReference type="AlphaFoldDB" id="A0A9N8DQH5"/>
<dbReference type="GO" id="GO:0043565">
    <property type="term" value="F:sequence-specific DNA binding"/>
    <property type="evidence" value="ECO:0007669"/>
    <property type="project" value="InterPro"/>
</dbReference>
<dbReference type="SMART" id="SM00415">
    <property type="entry name" value="HSF"/>
    <property type="match status" value="1"/>
</dbReference>
<evidence type="ECO:0000313" key="7">
    <source>
        <dbReference type="EMBL" id="CAB9506799.1"/>
    </source>
</evidence>
<dbReference type="Gene3D" id="1.10.10.10">
    <property type="entry name" value="Winged helix-like DNA-binding domain superfamily/Winged helix DNA-binding domain"/>
    <property type="match status" value="1"/>
</dbReference>
<evidence type="ECO:0000256" key="3">
    <source>
        <dbReference type="ARBA" id="ARBA00023242"/>
    </source>
</evidence>
<feature type="region of interest" description="Disordered" evidence="5">
    <location>
        <begin position="1"/>
        <end position="20"/>
    </location>
</feature>
<dbReference type="PANTHER" id="PTHR10015">
    <property type="entry name" value="HEAT SHOCK TRANSCRIPTION FACTOR"/>
    <property type="match status" value="1"/>
</dbReference>
<sequence length="371" mass="40490">MAEAGEGKAEATAPPPLEIPGEVSPSVFPKLLMKLLNDQVAPDALWWLPDGEAFAMDPHKIGPGVLDKHFRGTKLTSFVRRLHNCGFRRTTRKYKKDLSLGLPEAVITMSNEQFLRDSPELLDNFTIKPIREKHSKVKEAIGKAKEGMEKEKKEKEQLGKQQKHPVVESSNVSATASIPQSASVPRVLVPQPTAQLPAAALMSINPAQQATRRAQESAALLALQEQIANNQPQTTAPAISSSLQERALSLMQRQQELDEESSRLRQQILMESFLGTGDSTTTTNATITNPLQALLIPPTAPPQVDLPPQQRTRSAAELLMDARQNQLMENLGLARTPRTPGNDAPGREAAAPASPPGRTFQEEGDCPKEEP</sequence>
<feature type="region of interest" description="Disordered" evidence="5">
    <location>
        <begin position="331"/>
        <end position="371"/>
    </location>
</feature>
<gene>
    <name evidence="7" type="ORF">SEMRO_279_G106830.1</name>
</gene>
<keyword evidence="2" id="KW-0238">DNA-binding</keyword>
<feature type="domain" description="HSF-type DNA-binding" evidence="6">
    <location>
        <begin position="24"/>
        <end position="128"/>
    </location>
</feature>
<evidence type="ECO:0000313" key="8">
    <source>
        <dbReference type="Proteomes" id="UP001153069"/>
    </source>
</evidence>
<feature type="compositionally biased region" description="Basic and acidic residues" evidence="5">
    <location>
        <begin position="144"/>
        <end position="158"/>
    </location>
</feature>
<dbReference type="GO" id="GO:0005634">
    <property type="term" value="C:nucleus"/>
    <property type="evidence" value="ECO:0007669"/>
    <property type="project" value="UniProtKB-SubCell"/>
</dbReference>
<feature type="region of interest" description="Disordered" evidence="5">
    <location>
        <begin position="144"/>
        <end position="167"/>
    </location>
</feature>
<accession>A0A9N8DQH5</accession>
<reference evidence="7" key="1">
    <citation type="submission" date="2020-06" db="EMBL/GenBank/DDBJ databases">
        <authorList>
            <consortium name="Plant Systems Biology data submission"/>
        </authorList>
    </citation>
    <scope>NUCLEOTIDE SEQUENCE</scope>
    <source>
        <strain evidence="7">D6</strain>
    </source>
</reference>
<evidence type="ECO:0000256" key="4">
    <source>
        <dbReference type="RuleBase" id="RU004020"/>
    </source>
</evidence>
<comment type="similarity">
    <text evidence="4">Belongs to the HSF family.</text>
</comment>
<comment type="caution">
    <text evidence="7">The sequence shown here is derived from an EMBL/GenBank/DDBJ whole genome shotgun (WGS) entry which is preliminary data.</text>
</comment>
<dbReference type="InterPro" id="IPR000232">
    <property type="entry name" value="HSF_DNA-bd"/>
</dbReference>
<dbReference type="InterPro" id="IPR036388">
    <property type="entry name" value="WH-like_DNA-bd_sf"/>
</dbReference>
<evidence type="ECO:0000256" key="2">
    <source>
        <dbReference type="ARBA" id="ARBA00023125"/>
    </source>
</evidence>
<dbReference type="GO" id="GO:0003700">
    <property type="term" value="F:DNA-binding transcription factor activity"/>
    <property type="evidence" value="ECO:0007669"/>
    <property type="project" value="InterPro"/>
</dbReference>
<dbReference type="InterPro" id="IPR036390">
    <property type="entry name" value="WH_DNA-bd_sf"/>
</dbReference>
<evidence type="ECO:0000256" key="5">
    <source>
        <dbReference type="SAM" id="MobiDB-lite"/>
    </source>
</evidence>
<keyword evidence="3" id="KW-0539">Nucleus</keyword>
<evidence type="ECO:0000259" key="6">
    <source>
        <dbReference type="SMART" id="SM00415"/>
    </source>
</evidence>
<comment type="subcellular location">
    <subcellularLocation>
        <location evidence="1">Nucleus</location>
    </subcellularLocation>
</comment>
<dbReference type="EMBL" id="CAICTM010000278">
    <property type="protein sequence ID" value="CAB9506799.1"/>
    <property type="molecule type" value="Genomic_DNA"/>
</dbReference>
<proteinExistence type="inferred from homology"/>
<dbReference type="SUPFAM" id="SSF46785">
    <property type="entry name" value="Winged helix' DNA-binding domain"/>
    <property type="match status" value="1"/>
</dbReference>
<name>A0A9N8DQH5_9STRA</name>
<evidence type="ECO:0000256" key="1">
    <source>
        <dbReference type="ARBA" id="ARBA00004123"/>
    </source>
</evidence>
<dbReference type="Proteomes" id="UP001153069">
    <property type="component" value="Unassembled WGS sequence"/>
</dbReference>
<keyword evidence="8" id="KW-1185">Reference proteome</keyword>
<organism evidence="7 8">
    <name type="scientific">Seminavis robusta</name>
    <dbReference type="NCBI Taxonomy" id="568900"/>
    <lineage>
        <taxon>Eukaryota</taxon>
        <taxon>Sar</taxon>
        <taxon>Stramenopiles</taxon>
        <taxon>Ochrophyta</taxon>
        <taxon>Bacillariophyta</taxon>
        <taxon>Bacillariophyceae</taxon>
        <taxon>Bacillariophycidae</taxon>
        <taxon>Naviculales</taxon>
        <taxon>Naviculaceae</taxon>
        <taxon>Seminavis</taxon>
    </lineage>
</organism>
<dbReference type="PANTHER" id="PTHR10015:SF427">
    <property type="entry name" value="HEAT SHOCK FACTOR PROTEIN"/>
    <property type="match status" value="1"/>
</dbReference>